<comment type="caution">
    <text evidence="2">The sequence shown here is derived from an EMBL/GenBank/DDBJ whole genome shotgun (WGS) entry which is preliminary data.</text>
</comment>
<keyword evidence="3" id="KW-1185">Reference proteome</keyword>
<organism evidence="2 3">
    <name type="scientific">Clavelina lepadiformis</name>
    <name type="common">Light-bulb sea squirt</name>
    <name type="synonym">Ascidia lepadiformis</name>
    <dbReference type="NCBI Taxonomy" id="159417"/>
    <lineage>
        <taxon>Eukaryota</taxon>
        <taxon>Metazoa</taxon>
        <taxon>Chordata</taxon>
        <taxon>Tunicata</taxon>
        <taxon>Ascidiacea</taxon>
        <taxon>Aplousobranchia</taxon>
        <taxon>Clavelinidae</taxon>
        <taxon>Clavelina</taxon>
    </lineage>
</organism>
<proteinExistence type="predicted"/>
<name>A0ABP0GGM0_CLALP</name>
<dbReference type="EMBL" id="CAWYQH010000096">
    <property type="protein sequence ID" value="CAK8683081.1"/>
    <property type="molecule type" value="Genomic_DNA"/>
</dbReference>
<evidence type="ECO:0000313" key="3">
    <source>
        <dbReference type="Proteomes" id="UP001642483"/>
    </source>
</evidence>
<evidence type="ECO:0000313" key="2">
    <source>
        <dbReference type="EMBL" id="CAK8690016.1"/>
    </source>
</evidence>
<reference evidence="2 3" key="1">
    <citation type="submission" date="2024-02" db="EMBL/GenBank/DDBJ databases">
        <authorList>
            <person name="Daric V."/>
            <person name="Darras S."/>
        </authorList>
    </citation>
    <scope>NUCLEOTIDE SEQUENCE [LARGE SCALE GENOMIC DNA]</scope>
</reference>
<evidence type="ECO:0000313" key="1">
    <source>
        <dbReference type="EMBL" id="CAK8683081.1"/>
    </source>
</evidence>
<protein>
    <submittedName>
        <fullName evidence="2">Uncharacterized protein</fullName>
    </submittedName>
</protein>
<sequence>MTFFYGGRQYNRAENTNISLPSSFSPICPGIILPSPLCPDEISPLVLQKNHPICQEIFPNGCGDSALKCSYLPLPVGRSRAYFLPALHSFLPCGFQKSSSPQTQNKTKLGIPHCSCLFQI</sequence>
<dbReference type="EMBL" id="CAWYQH010000112">
    <property type="protein sequence ID" value="CAK8690016.1"/>
    <property type="molecule type" value="Genomic_DNA"/>
</dbReference>
<gene>
    <name evidence="1" type="ORF">CVLEPA_LOCUS14193</name>
    <name evidence="2" type="ORF">CVLEPA_LOCUS22665</name>
</gene>
<dbReference type="Proteomes" id="UP001642483">
    <property type="component" value="Unassembled WGS sequence"/>
</dbReference>
<accession>A0ABP0GGM0</accession>